<dbReference type="NCBIfam" id="TIGR02595">
    <property type="entry name" value="PEP_CTERM"/>
    <property type="match status" value="1"/>
</dbReference>
<protein>
    <submittedName>
        <fullName evidence="3">PEP-CTERM sorting domain-containing protein</fullName>
    </submittedName>
</protein>
<evidence type="ECO:0000256" key="1">
    <source>
        <dbReference type="SAM" id="Phobius"/>
    </source>
</evidence>
<dbReference type="NCBIfam" id="NF035944">
    <property type="entry name" value="PEPxxWA-CTERM"/>
    <property type="match status" value="1"/>
</dbReference>
<feature type="transmembrane region" description="Helical" evidence="1">
    <location>
        <begin position="13"/>
        <end position="30"/>
    </location>
</feature>
<comment type="caution">
    <text evidence="3">The sequence shown here is derived from an EMBL/GenBank/DDBJ whole genome shotgun (WGS) entry which is preliminary data.</text>
</comment>
<name>A0A9X1D8K6_9SPHN</name>
<feature type="domain" description="Ice-binding protein C-terminal" evidence="2">
    <location>
        <begin position="9"/>
        <end position="34"/>
    </location>
</feature>
<keyword evidence="1" id="KW-0812">Transmembrane</keyword>
<evidence type="ECO:0000313" key="3">
    <source>
        <dbReference type="EMBL" id="MBT2185704.1"/>
    </source>
</evidence>
<evidence type="ECO:0000259" key="2">
    <source>
        <dbReference type="Pfam" id="PF07589"/>
    </source>
</evidence>
<dbReference type="InterPro" id="IPR013424">
    <property type="entry name" value="Ice-binding_C"/>
</dbReference>
<organism evidence="3 4">
    <name type="scientific">Sphingobium nicotianae</name>
    <dbReference type="NCBI Taxonomy" id="2782607"/>
    <lineage>
        <taxon>Bacteria</taxon>
        <taxon>Pseudomonadati</taxon>
        <taxon>Pseudomonadota</taxon>
        <taxon>Alphaproteobacteria</taxon>
        <taxon>Sphingomonadales</taxon>
        <taxon>Sphingomonadaceae</taxon>
        <taxon>Sphingobium</taxon>
    </lineage>
</organism>
<dbReference type="EMBL" id="JAHGAW010000001">
    <property type="protein sequence ID" value="MBT2185704.1"/>
    <property type="molecule type" value="Genomic_DNA"/>
</dbReference>
<reference evidence="3" key="1">
    <citation type="submission" date="2021-05" db="EMBL/GenBank/DDBJ databases">
        <title>Genome of Sphingobium sp. strain.</title>
        <authorList>
            <person name="Fan R."/>
        </authorList>
    </citation>
    <scope>NUCLEOTIDE SEQUENCE</scope>
    <source>
        <strain evidence="3">H33</strain>
    </source>
</reference>
<gene>
    <name evidence="3" type="ORF">KK488_01960</name>
</gene>
<keyword evidence="1" id="KW-1133">Transmembrane helix</keyword>
<dbReference type="AlphaFoldDB" id="A0A9X1D8K6"/>
<keyword evidence="4" id="KW-1185">Reference proteome</keyword>
<keyword evidence="1" id="KW-0472">Membrane</keyword>
<accession>A0A9X1D8K6</accession>
<proteinExistence type="predicted"/>
<dbReference type="Pfam" id="PF07589">
    <property type="entry name" value="PEP-CTERM"/>
    <property type="match status" value="1"/>
</dbReference>
<sequence>MIQFTFTPQVPEPATWAMMIGGLAMVGGTLRRRRRVNISFA</sequence>
<evidence type="ECO:0000313" key="4">
    <source>
        <dbReference type="Proteomes" id="UP001138757"/>
    </source>
</evidence>
<dbReference type="Proteomes" id="UP001138757">
    <property type="component" value="Unassembled WGS sequence"/>
</dbReference>